<feature type="compositionally biased region" description="Pro residues" evidence="2">
    <location>
        <begin position="326"/>
        <end position="335"/>
    </location>
</feature>
<feature type="region of interest" description="Disordered" evidence="2">
    <location>
        <begin position="321"/>
        <end position="347"/>
    </location>
</feature>
<dbReference type="InterPro" id="IPR003607">
    <property type="entry name" value="HD/PDEase_dom"/>
</dbReference>
<dbReference type="InterPro" id="IPR052020">
    <property type="entry name" value="Cyclic_di-GMP/3'3'-cGAMP_PDE"/>
</dbReference>
<dbReference type="Pfam" id="PF00072">
    <property type="entry name" value="Response_reg"/>
    <property type="match status" value="1"/>
</dbReference>
<dbReference type="Gene3D" id="3.40.50.2300">
    <property type="match status" value="1"/>
</dbReference>
<dbReference type="RefSeq" id="WP_277861807.1">
    <property type="nucleotide sequence ID" value="NZ_JARRAG010000002.1"/>
</dbReference>
<accession>A0ABT6FDK4</accession>
<feature type="domain" description="Response regulatory" evidence="3">
    <location>
        <begin position="10"/>
        <end position="125"/>
    </location>
</feature>
<feature type="modified residue" description="4-aspartylphosphate" evidence="1">
    <location>
        <position position="59"/>
    </location>
</feature>
<dbReference type="SMART" id="SM00448">
    <property type="entry name" value="REC"/>
    <property type="match status" value="1"/>
</dbReference>
<sequence>MNGSGPGLGLILIVDDEPAITQLLRLVLEAKGQRVVVAGDGQAAMDRVAERRPDLVILDVNLPRVGGFEVCERLKSSPETRLIPILMLTGSAIDDRMRAWDLGADEFLTKPFQSLEVVARCRSLLRQKDLVDALDSAESVVFALARAIEAKSPFTHGHSGRVTRHALSLAAKLALGEPEIDVLRRGAALHDIGKLSMPDSILNKPEPLTPEEFEVARRHPEDGAKIVEPLRSARDVISLIRWHHERMDGGGYPDGIAGGAIPLLVRILSVADVYDALASERPYRPAMPHEQCRAVMTENAAAGGLDPELVRVFFDPTFGSRVATPPGGPASPPGSNPSRVGVRPGSG</sequence>
<dbReference type="PROSITE" id="PS50110">
    <property type="entry name" value="RESPONSE_REGULATORY"/>
    <property type="match status" value="1"/>
</dbReference>
<evidence type="ECO:0000259" key="4">
    <source>
        <dbReference type="PROSITE" id="PS51832"/>
    </source>
</evidence>
<feature type="domain" description="HD-GYP" evidence="4">
    <location>
        <begin position="133"/>
        <end position="329"/>
    </location>
</feature>
<protein>
    <submittedName>
        <fullName evidence="5">Response regulator</fullName>
    </submittedName>
</protein>
<evidence type="ECO:0000259" key="3">
    <source>
        <dbReference type="PROSITE" id="PS50110"/>
    </source>
</evidence>
<dbReference type="Gene3D" id="1.10.3210.10">
    <property type="entry name" value="Hypothetical protein af1432"/>
    <property type="match status" value="1"/>
</dbReference>
<dbReference type="PANTHER" id="PTHR45228:SF1">
    <property type="entry name" value="CYCLIC DI-GMP PHOSPHODIESTERASE TM_0186"/>
    <property type="match status" value="1"/>
</dbReference>
<keyword evidence="6" id="KW-1185">Reference proteome</keyword>
<dbReference type="EMBL" id="JARRAG010000002">
    <property type="protein sequence ID" value="MDG3005473.1"/>
    <property type="molecule type" value="Genomic_DNA"/>
</dbReference>
<dbReference type="Proteomes" id="UP001216907">
    <property type="component" value="Unassembled WGS sequence"/>
</dbReference>
<dbReference type="SUPFAM" id="SSF109604">
    <property type="entry name" value="HD-domain/PDEase-like"/>
    <property type="match status" value="1"/>
</dbReference>
<dbReference type="InterPro" id="IPR006675">
    <property type="entry name" value="HDIG_dom"/>
</dbReference>
<gene>
    <name evidence="5" type="ORF">PZE19_16910</name>
</gene>
<dbReference type="Pfam" id="PF13487">
    <property type="entry name" value="HD_5"/>
    <property type="match status" value="1"/>
</dbReference>
<dbReference type="InterPro" id="IPR011006">
    <property type="entry name" value="CheY-like_superfamily"/>
</dbReference>
<evidence type="ECO:0000256" key="2">
    <source>
        <dbReference type="SAM" id="MobiDB-lite"/>
    </source>
</evidence>
<dbReference type="SUPFAM" id="SSF52172">
    <property type="entry name" value="CheY-like"/>
    <property type="match status" value="1"/>
</dbReference>
<dbReference type="InterPro" id="IPR037522">
    <property type="entry name" value="HD_GYP_dom"/>
</dbReference>
<dbReference type="CDD" id="cd00077">
    <property type="entry name" value="HDc"/>
    <property type="match status" value="1"/>
</dbReference>
<evidence type="ECO:0000256" key="1">
    <source>
        <dbReference type="PROSITE-ProRule" id="PRU00169"/>
    </source>
</evidence>
<name>A0ABT6FDK4_9BACT</name>
<keyword evidence="1" id="KW-0597">Phosphoprotein</keyword>
<dbReference type="NCBIfam" id="TIGR00277">
    <property type="entry name" value="HDIG"/>
    <property type="match status" value="1"/>
</dbReference>
<comment type="caution">
    <text evidence="5">The sequence shown here is derived from an EMBL/GenBank/DDBJ whole genome shotgun (WGS) entry which is preliminary data.</text>
</comment>
<dbReference type="SMART" id="SM00471">
    <property type="entry name" value="HDc"/>
    <property type="match status" value="1"/>
</dbReference>
<dbReference type="PROSITE" id="PS51832">
    <property type="entry name" value="HD_GYP"/>
    <property type="match status" value="1"/>
</dbReference>
<reference evidence="5 6" key="1">
    <citation type="submission" date="2023-03" db="EMBL/GenBank/DDBJ databases">
        <title>Paludisphaera mucosa sp. nov. a novel planctomycete from northern fen.</title>
        <authorList>
            <person name="Ivanova A."/>
        </authorList>
    </citation>
    <scope>NUCLEOTIDE SEQUENCE [LARGE SCALE GENOMIC DNA]</scope>
    <source>
        <strain evidence="5 6">Pla2</strain>
    </source>
</reference>
<organism evidence="5 6">
    <name type="scientific">Paludisphaera mucosa</name>
    <dbReference type="NCBI Taxonomy" id="3030827"/>
    <lineage>
        <taxon>Bacteria</taxon>
        <taxon>Pseudomonadati</taxon>
        <taxon>Planctomycetota</taxon>
        <taxon>Planctomycetia</taxon>
        <taxon>Isosphaerales</taxon>
        <taxon>Isosphaeraceae</taxon>
        <taxon>Paludisphaera</taxon>
    </lineage>
</organism>
<evidence type="ECO:0000313" key="5">
    <source>
        <dbReference type="EMBL" id="MDG3005473.1"/>
    </source>
</evidence>
<evidence type="ECO:0000313" key="6">
    <source>
        <dbReference type="Proteomes" id="UP001216907"/>
    </source>
</evidence>
<proteinExistence type="predicted"/>
<dbReference type="PANTHER" id="PTHR45228">
    <property type="entry name" value="CYCLIC DI-GMP PHOSPHODIESTERASE TM_0186-RELATED"/>
    <property type="match status" value="1"/>
</dbReference>
<dbReference type="InterPro" id="IPR001789">
    <property type="entry name" value="Sig_transdc_resp-reg_receiver"/>
</dbReference>